<keyword evidence="3" id="KW-1185">Reference proteome</keyword>
<protein>
    <submittedName>
        <fullName evidence="2">DUF3108 domain-containing protein</fullName>
    </submittedName>
</protein>
<comment type="caution">
    <text evidence="2">The sequence shown here is derived from an EMBL/GenBank/DDBJ whole genome shotgun (WGS) entry which is preliminary data.</text>
</comment>
<feature type="region of interest" description="Disordered" evidence="1">
    <location>
        <begin position="56"/>
        <end position="117"/>
    </location>
</feature>
<evidence type="ECO:0000313" key="3">
    <source>
        <dbReference type="Proteomes" id="UP001595974"/>
    </source>
</evidence>
<accession>A0ABW1AM95</accession>
<feature type="region of interest" description="Disordered" evidence="1">
    <location>
        <begin position="373"/>
        <end position="395"/>
    </location>
</feature>
<evidence type="ECO:0000313" key="2">
    <source>
        <dbReference type="EMBL" id="MFC5768267.1"/>
    </source>
</evidence>
<name>A0ABW1AM95_9RHOO</name>
<evidence type="ECO:0000256" key="1">
    <source>
        <dbReference type="SAM" id="MobiDB-lite"/>
    </source>
</evidence>
<reference evidence="3" key="1">
    <citation type="journal article" date="2019" name="Int. J. Syst. Evol. Microbiol.">
        <title>The Global Catalogue of Microorganisms (GCM) 10K type strain sequencing project: providing services to taxonomists for standard genome sequencing and annotation.</title>
        <authorList>
            <consortium name="The Broad Institute Genomics Platform"/>
            <consortium name="The Broad Institute Genome Sequencing Center for Infectious Disease"/>
            <person name="Wu L."/>
            <person name="Ma J."/>
        </authorList>
    </citation>
    <scope>NUCLEOTIDE SEQUENCE [LARGE SCALE GENOMIC DNA]</scope>
    <source>
        <strain evidence="3">SHR3</strain>
    </source>
</reference>
<gene>
    <name evidence="2" type="ORF">ACFPTN_02685</name>
</gene>
<dbReference type="Proteomes" id="UP001595974">
    <property type="component" value="Unassembled WGS sequence"/>
</dbReference>
<proteinExistence type="predicted"/>
<dbReference type="InterPro" id="IPR021457">
    <property type="entry name" value="DUF3108"/>
</dbReference>
<feature type="compositionally biased region" description="Pro residues" evidence="1">
    <location>
        <begin position="68"/>
        <end position="86"/>
    </location>
</feature>
<organism evidence="2 3">
    <name type="scientific">Thauera sinica</name>
    <dbReference type="NCBI Taxonomy" id="2665146"/>
    <lineage>
        <taxon>Bacteria</taxon>
        <taxon>Pseudomonadati</taxon>
        <taxon>Pseudomonadota</taxon>
        <taxon>Betaproteobacteria</taxon>
        <taxon>Rhodocyclales</taxon>
        <taxon>Zoogloeaceae</taxon>
        <taxon>Thauera</taxon>
    </lineage>
</organism>
<sequence length="395" mass="41694">MMRRTAIAALGISVLLHGALLAGGDLAFAPRVEPELPPVMQARLIEPPPVAVPAPVPPAPAAAAPQARPVPKPRPPAKPKAPPAPAPVALAAPTATQSDAMPDAPSGAAEPSAPVPEEAADVPAEMAAADEGVRADAVDAEGWPDRGSIVFRVFMGDKGFEVGQARHQWSHDEHSYRMETLLQTTGLVGLMRSLHYVQRSEGELGPQGLKPLRFTVEQGGKRPESAEFDWAGGRVSIRRDGRERRSADIRPGDQDVLSLWHQIGIVGAAGLPKTITVVSNKGAKPALLEAVGSENARLPIGRLDTLHLRAQASDGSLTIDIWLAKNYGMLPVRIRLVDGDGESLDQQAIQLRLAPPGEEAAAAAASVAAAGEPEMIELKEEPRPAPGLQEDIYRN</sequence>
<dbReference type="Pfam" id="PF11306">
    <property type="entry name" value="DUF3108"/>
    <property type="match status" value="1"/>
</dbReference>
<feature type="compositionally biased region" description="Low complexity" evidence="1">
    <location>
        <begin position="102"/>
        <end position="117"/>
    </location>
</feature>
<dbReference type="EMBL" id="JBHSOG010000008">
    <property type="protein sequence ID" value="MFC5768267.1"/>
    <property type="molecule type" value="Genomic_DNA"/>
</dbReference>
<dbReference type="RefSeq" id="WP_096445787.1">
    <property type="nucleotide sequence ID" value="NZ_JBHSOG010000008.1"/>
</dbReference>